<evidence type="ECO:0000256" key="3">
    <source>
        <dbReference type="RuleBase" id="RU003616"/>
    </source>
</evidence>
<dbReference type="EMBL" id="CAMGYJ010000005">
    <property type="protein sequence ID" value="CAI0426045.1"/>
    <property type="molecule type" value="Genomic_DNA"/>
</dbReference>
<dbReference type="GO" id="GO:0009408">
    <property type="term" value="P:response to heat"/>
    <property type="evidence" value="ECO:0007669"/>
    <property type="project" value="InterPro"/>
</dbReference>
<evidence type="ECO:0000313" key="6">
    <source>
        <dbReference type="Proteomes" id="UP001154282"/>
    </source>
</evidence>
<dbReference type="PANTHER" id="PTHR46733">
    <property type="entry name" value="26.5 KDA HEAT SHOCK PROTEIN, MITOCHONDRIAL"/>
    <property type="match status" value="1"/>
</dbReference>
<keyword evidence="6" id="KW-1185">Reference proteome</keyword>
<dbReference type="Gene3D" id="2.60.40.790">
    <property type="match status" value="1"/>
</dbReference>
<sequence length="418" mass="46841">MYAGPSAQPVLSCLIPCLHRYILKKRRTAESTRAGRKQTRTRRKRREEQAIGMSVCFSLLIWPILRMGKSSPTTDGVGKTGKDISGPLAQWAVQITLSTSPHKFPQRAAPHNLLFLTFLDSSRSTKKLCPSPARNFQSFLSCSSLEMSIFLPLYTTALLPPLRLLEHLFLYKKLPTLAQSFHLCDKMSQVLSNLGLSLPSPSKSSCNSLVNLKNSGSFSIKATAPDGRDNLDHLQRVNRNNKQQQQSRRKVAPPSAPVGLWDRFPTAKTVQQMMDTMERLVEEDPLLLAYSPPPQLSMEDLRGGYSRGRTPWEIREGESDYKMRFDMPGMTKSDVRVWVEDKMLVVRAKKSAAGKDGEVEGDKGDDWSAKSYGRYSSRIALPENVEFEKIKAEVKDGVLYISIPKAGLSSKVLDIHVE</sequence>
<evidence type="ECO:0000259" key="4">
    <source>
        <dbReference type="PROSITE" id="PS01031"/>
    </source>
</evidence>
<gene>
    <name evidence="5" type="ORF">LITE_LOCUS20624</name>
</gene>
<dbReference type="InterPro" id="IPR002068">
    <property type="entry name" value="A-crystallin/Hsp20_dom"/>
</dbReference>
<feature type="domain" description="SHSP" evidence="4">
    <location>
        <begin position="303"/>
        <end position="418"/>
    </location>
</feature>
<dbReference type="CDD" id="cd06464">
    <property type="entry name" value="ACD_sHsps-like"/>
    <property type="match status" value="1"/>
</dbReference>
<reference evidence="5" key="1">
    <citation type="submission" date="2022-08" db="EMBL/GenBank/DDBJ databases">
        <authorList>
            <person name="Gutierrez-Valencia J."/>
        </authorList>
    </citation>
    <scope>NUCLEOTIDE SEQUENCE</scope>
</reference>
<name>A0AAV0KXL2_9ROSI</name>
<dbReference type="SUPFAM" id="SSF49764">
    <property type="entry name" value="HSP20-like chaperones"/>
    <property type="match status" value="1"/>
</dbReference>
<accession>A0AAV0KXL2</accession>
<dbReference type="InterPro" id="IPR008978">
    <property type="entry name" value="HSP20-like_chaperone"/>
</dbReference>
<evidence type="ECO:0000256" key="2">
    <source>
        <dbReference type="PROSITE-ProRule" id="PRU00285"/>
    </source>
</evidence>
<dbReference type="Pfam" id="PF00011">
    <property type="entry name" value="HSP20"/>
    <property type="match status" value="1"/>
</dbReference>
<proteinExistence type="inferred from homology"/>
<dbReference type="PROSITE" id="PS01031">
    <property type="entry name" value="SHSP"/>
    <property type="match status" value="1"/>
</dbReference>
<evidence type="ECO:0000313" key="5">
    <source>
        <dbReference type="EMBL" id="CAI0426045.1"/>
    </source>
</evidence>
<dbReference type="Proteomes" id="UP001154282">
    <property type="component" value="Unassembled WGS sequence"/>
</dbReference>
<protein>
    <recommendedName>
        <fullName evidence="4">SHSP domain-containing protein</fullName>
    </recommendedName>
</protein>
<dbReference type="InterPro" id="IPR044587">
    <property type="entry name" value="HSP21-like"/>
</dbReference>
<dbReference type="AlphaFoldDB" id="A0AAV0KXL2"/>
<comment type="caution">
    <text evidence="5">The sequence shown here is derived from an EMBL/GenBank/DDBJ whole genome shotgun (WGS) entry which is preliminary data.</text>
</comment>
<comment type="similarity">
    <text evidence="2 3">Belongs to the small heat shock protein (HSP20) family.</text>
</comment>
<keyword evidence="1" id="KW-0346">Stress response</keyword>
<dbReference type="PANTHER" id="PTHR46733:SF2">
    <property type="entry name" value="25.3 KDA HEAT SHOCK PROTEIN, CHLOROPLASTIC-LIKE"/>
    <property type="match status" value="1"/>
</dbReference>
<evidence type="ECO:0000256" key="1">
    <source>
        <dbReference type="ARBA" id="ARBA00023016"/>
    </source>
</evidence>
<organism evidence="5 6">
    <name type="scientific">Linum tenue</name>
    <dbReference type="NCBI Taxonomy" id="586396"/>
    <lineage>
        <taxon>Eukaryota</taxon>
        <taxon>Viridiplantae</taxon>
        <taxon>Streptophyta</taxon>
        <taxon>Embryophyta</taxon>
        <taxon>Tracheophyta</taxon>
        <taxon>Spermatophyta</taxon>
        <taxon>Magnoliopsida</taxon>
        <taxon>eudicotyledons</taxon>
        <taxon>Gunneridae</taxon>
        <taxon>Pentapetalae</taxon>
        <taxon>rosids</taxon>
        <taxon>fabids</taxon>
        <taxon>Malpighiales</taxon>
        <taxon>Linaceae</taxon>
        <taxon>Linum</taxon>
    </lineage>
</organism>